<dbReference type="GO" id="GO:0005886">
    <property type="term" value="C:plasma membrane"/>
    <property type="evidence" value="ECO:0007669"/>
    <property type="project" value="TreeGrafter"/>
</dbReference>
<dbReference type="PANTHER" id="PTHR47870:SF1">
    <property type="entry name" value="CYTOCHROME C-TYPE BIOGENESIS PROTEIN CCMH"/>
    <property type="match status" value="1"/>
</dbReference>
<dbReference type="Gene3D" id="1.25.40.10">
    <property type="entry name" value="Tetratricopeptide repeat domain"/>
    <property type="match status" value="1"/>
</dbReference>
<keyword evidence="4" id="KW-1185">Reference proteome</keyword>
<sequence length="494" mass="51127">MAFWIIAAAAALAAAAWMARPLAAWRGLGRASGRASARPRAAYDEQVFRDQLAEVDRDLARGVLTDREADAARTEVSRRLLTAAAERARSADIAPAPAFASRALAVAVVVGAPLGAWALYGVLGAPGLPDQPLASRDLERPGQAVAEAMLPPQQAPDPGPDGAEAARLIGELEARMQGDGADAQGLYLLARSLAQVGRFGDSWRTYDRLIATAGRDAPAAIHVAKAEAMILAARGYVSPEAEAALEEGLRRSPDNPVARYYIGVAYSQTNRPRSALEAWSGLLRDSPPDAPWVESTRAQLAALAQETGLEAPQAETPEATRDAGAAMAQMAGALDARLAAEGGGPMEWAQLVRTWRALGREAEAADAEARARAALAGAAALAAFDAALEAPAPGAPAAPALPGPDAGAVAAAAQMPAGERMAMIRGMVDGLAERLYGDGGSPDEWARLIASLGVLGESEAQAEAYARARQAHADDATALAFLRERALTAGLDVE</sequence>
<dbReference type="Proteomes" id="UP000198703">
    <property type="component" value="Unassembled WGS sequence"/>
</dbReference>
<evidence type="ECO:0000313" key="3">
    <source>
        <dbReference type="EMBL" id="SEA17982.1"/>
    </source>
</evidence>
<comment type="subcellular location">
    <subcellularLocation>
        <location evidence="1">Cell envelope</location>
    </subcellularLocation>
</comment>
<dbReference type="InterPro" id="IPR011990">
    <property type="entry name" value="TPR-like_helical_dom_sf"/>
</dbReference>
<dbReference type="RefSeq" id="WP_093250969.1">
    <property type="nucleotide sequence ID" value="NZ_FNQM01000003.1"/>
</dbReference>
<dbReference type="InterPro" id="IPR017560">
    <property type="entry name" value="Cyt_c_biogenesis_CcmI"/>
</dbReference>
<dbReference type="OrthoDB" id="9815847at2"/>
<reference evidence="3 4" key="1">
    <citation type="submission" date="2016-10" db="EMBL/GenBank/DDBJ databases">
        <authorList>
            <person name="de Groot N.N."/>
        </authorList>
    </citation>
    <scope>NUCLEOTIDE SEQUENCE [LARGE SCALE GENOMIC DNA]</scope>
    <source>
        <strain evidence="3 4">DSM 15345</strain>
    </source>
</reference>
<accession>A0A1H3Z3T3</accession>
<dbReference type="EMBL" id="FNQM01000003">
    <property type="protein sequence ID" value="SEA17982.1"/>
    <property type="molecule type" value="Genomic_DNA"/>
</dbReference>
<dbReference type="InterPro" id="IPR051263">
    <property type="entry name" value="C-type_cytochrome_biogenesis"/>
</dbReference>
<evidence type="ECO:0000313" key="4">
    <source>
        <dbReference type="Proteomes" id="UP000198703"/>
    </source>
</evidence>
<gene>
    <name evidence="3" type="ORF">SAMN05444370_103362</name>
</gene>
<proteinExistence type="predicted"/>
<dbReference type="SUPFAM" id="SSF48452">
    <property type="entry name" value="TPR-like"/>
    <property type="match status" value="1"/>
</dbReference>
<evidence type="ECO:0000256" key="1">
    <source>
        <dbReference type="ARBA" id="ARBA00004196"/>
    </source>
</evidence>
<organism evidence="3 4">
    <name type="scientific">Rubrimonas cliftonensis</name>
    <dbReference type="NCBI Taxonomy" id="89524"/>
    <lineage>
        <taxon>Bacteria</taxon>
        <taxon>Pseudomonadati</taxon>
        <taxon>Pseudomonadota</taxon>
        <taxon>Alphaproteobacteria</taxon>
        <taxon>Rhodobacterales</taxon>
        <taxon>Paracoccaceae</taxon>
        <taxon>Rubrimonas</taxon>
    </lineage>
</organism>
<keyword evidence="2" id="KW-0201">Cytochrome c-type biogenesis</keyword>
<dbReference type="GO" id="GO:0017004">
    <property type="term" value="P:cytochrome complex assembly"/>
    <property type="evidence" value="ECO:0007669"/>
    <property type="project" value="UniProtKB-KW"/>
</dbReference>
<dbReference type="NCBIfam" id="TIGR03142">
    <property type="entry name" value="cytochro_ccmI"/>
    <property type="match status" value="1"/>
</dbReference>
<dbReference type="STRING" id="89524.SAMN05444370_103362"/>
<protein>
    <submittedName>
        <fullName evidence="3">Cytochrome c-type biogenesis protein CcmH</fullName>
    </submittedName>
</protein>
<dbReference type="GO" id="GO:0030313">
    <property type="term" value="C:cell envelope"/>
    <property type="evidence" value="ECO:0007669"/>
    <property type="project" value="UniProtKB-SubCell"/>
</dbReference>
<evidence type="ECO:0000256" key="2">
    <source>
        <dbReference type="ARBA" id="ARBA00022748"/>
    </source>
</evidence>
<dbReference type="PANTHER" id="PTHR47870">
    <property type="entry name" value="CYTOCHROME C-TYPE BIOGENESIS PROTEIN CCMH"/>
    <property type="match status" value="1"/>
</dbReference>
<dbReference type="AlphaFoldDB" id="A0A1H3Z3T3"/>
<name>A0A1H3Z3T3_9RHOB</name>